<evidence type="ECO:0000313" key="2">
    <source>
        <dbReference type="EMBL" id="AAV61371.1"/>
    </source>
</evidence>
<dbReference type="Pfam" id="PF00814">
    <property type="entry name" value="TsaD"/>
    <property type="match status" value="1"/>
</dbReference>
<dbReference type="NCBIfam" id="TIGR03725">
    <property type="entry name" value="T6A_YeaZ"/>
    <property type="match status" value="1"/>
</dbReference>
<dbReference type="Gene3D" id="3.30.420.40">
    <property type="match status" value="2"/>
</dbReference>
<organism evidence="2 3">
    <name type="scientific">Streptococcus thermophilus (strain ATCC BAA-250 / LMG 18311)</name>
    <dbReference type="NCBI Taxonomy" id="264199"/>
    <lineage>
        <taxon>Bacteria</taxon>
        <taxon>Bacillati</taxon>
        <taxon>Bacillota</taxon>
        <taxon>Bacilli</taxon>
        <taxon>Lactobacillales</taxon>
        <taxon>Streptococcaceae</taxon>
        <taxon>Streptococcus</taxon>
    </lineage>
</organism>
<name>Q5M2N5_STRT2</name>
<dbReference type="InterPro" id="IPR022496">
    <property type="entry name" value="T6A_TsaB"/>
</dbReference>
<dbReference type="AlphaFoldDB" id="Q5M2N5"/>
<evidence type="ECO:0000259" key="1">
    <source>
        <dbReference type="Pfam" id="PF00814"/>
    </source>
</evidence>
<dbReference type="eggNOG" id="COG1214">
    <property type="taxonomic scope" value="Bacteria"/>
</dbReference>
<dbReference type="CDD" id="cd24032">
    <property type="entry name" value="ASKHA_NBD_TsaB"/>
    <property type="match status" value="1"/>
</dbReference>
<proteinExistence type="predicted"/>
<evidence type="ECO:0000313" key="3">
    <source>
        <dbReference type="Proteomes" id="UP000001170"/>
    </source>
</evidence>
<reference evidence="2 3" key="1">
    <citation type="journal article" date="2004" name="Nat. Biotechnol.">
        <title>Complete sequence and comparative genome analysis of the dairy bacterium Streptococcus thermophilus.</title>
        <authorList>
            <person name="Bolotin A."/>
            <person name="Quinquis B."/>
            <person name="Renault P."/>
            <person name="Sorokin A."/>
            <person name="Ehrlich S.D."/>
            <person name="Kulakauskas S."/>
            <person name="Lapidus A."/>
            <person name="Goltsman E."/>
            <person name="Mazur M."/>
            <person name="Pusch G.D."/>
            <person name="Fonstein M."/>
            <person name="Overbeek R."/>
            <person name="Kyprides N."/>
            <person name="Purnelle B."/>
            <person name="Prozzi D."/>
            <person name="Ngui K."/>
            <person name="Masuy D."/>
            <person name="Hancy F."/>
            <person name="Burteau S."/>
            <person name="Boutry M."/>
            <person name="Delcour J."/>
            <person name="Goffeau A."/>
            <person name="Hols P."/>
        </authorList>
    </citation>
    <scope>NUCLEOTIDE SEQUENCE [LARGE SCALE GENOMIC DNA]</scope>
    <source>
        <strain evidence="3">ATCC BAA-250 / LMG 18311</strain>
    </source>
</reference>
<dbReference type="KEGG" id="stl:stu1772"/>
<gene>
    <name evidence="2" type="ordered locus">stu1772</name>
</gene>
<accession>Q5M2N5</accession>
<dbReference type="HOGENOM" id="CLU_064886_0_1_9"/>
<dbReference type="STRING" id="264199.stu1772"/>
<keyword evidence="3" id="KW-1185">Reference proteome</keyword>
<dbReference type="SUPFAM" id="SSF53067">
    <property type="entry name" value="Actin-like ATPase domain"/>
    <property type="match status" value="2"/>
</dbReference>
<sequence length="253" mass="27881">MGNVHFWETTTCVIIEKHKKKQGKKMKILAFDTSSTALSVALLEDENLVAEATVTVKKNHSISLMPTIDFLVAQVSWQPADLDRVVVAQGPGSYTGLRVAVATAKTLAYALNIDLVGVSSLQALMDHSADGVVIPIMDARRNNVYVGFYENGQAIVPDRHAAFIDVLEQAKTFEKVTFVGEVANFVDQIKESLPEATILPSLPSALLIGRLGLSLPPVNVDAFVPHYLKRVEAEENWLKTHEETNRDNYIKRV</sequence>
<feature type="domain" description="Gcp-like" evidence="1">
    <location>
        <begin position="56"/>
        <end position="189"/>
    </location>
</feature>
<dbReference type="GO" id="GO:0005829">
    <property type="term" value="C:cytosol"/>
    <property type="evidence" value="ECO:0007669"/>
    <property type="project" value="TreeGrafter"/>
</dbReference>
<dbReference type="InterPro" id="IPR000905">
    <property type="entry name" value="Gcp-like_dom"/>
</dbReference>
<dbReference type="GO" id="GO:0002949">
    <property type="term" value="P:tRNA threonylcarbamoyladenosine modification"/>
    <property type="evidence" value="ECO:0007669"/>
    <property type="project" value="InterPro"/>
</dbReference>
<dbReference type="Proteomes" id="UP000001170">
    <property type="component" value="Chromosome"/>
</dbReference>
<dbReference type="EMBL" id="CP000023">
    <property type="protein sequence ID" value="AAV61371.1"/>
    <property type="molecule type" value="Genomic_DNA"/>
</dbReference>
<dbReference type="PANTHER" id="PTHR11735">
    <property type="entry name" value="TRNA N6-ADENOSINE THREONYLCARBAMOYLTRANSFERASE"/>
    <property type="match status" value="1"/>
</dbReference>
<dbReference type="InterPro" id="IPR043129">
    <property type="entry name" value="ATPase_NBD"/>
</dbReference>
<protein>
    <submittedName>
        <fullName evidence="2">Glycoprotein endopeptidase</fullName>
    </submittedName>
</protein>
<dbReference type="PANTHER" id="PTHR11735:SF11">
    <property type="entry name" value="TRNA THREONYLCARBAMOYLADENOSINE BIOSYNTHESIS PROTEIN TSAB"/>
    <property type="match status" value="1"/>
</dbReference>